<gene>
    <name evidence="2" type="ordered locus">M301_1678</name>
</gene>
<dbReference type="OrthoDB" id="9761147at2"/>
<dbReference type="AlphaFoldDB" id="D7DJ23"/>
<evidence type="ECO:0000313" key="3">
    <source>
        <dbReference type="Proteomes" id="UP000000383"/>
    </source>
</evidence>
<dbReference type="InterPro" id="IPR011604">
    <property type="entry name" value="PDDEXK-like_dom_sf"/>
</dbReference>
<accession>D7DJ23</accession>
<dbReference type="Gene3D" id="3.90.320.10">
    <property type="match status" value="1"/>
</dbReference>
<dbReference type="HOGENOM" id="CLU_014693_0_0_4"/>
<dbReference type="Pfam" id="PF12705">
    <property type="entry name" value="PDDEXK_1"/>
    <property type="match status" value="1"/>
</dbReference>
<reference evidence="2 3" key="2">
    <citation type="journal article" date="2011" name="J. Bacteriol.">
        <title>Genomes of three methylotrophs from a single niche uncover genetic and metabolic divergence of Methylophilaceae.</title>
        <authorList>
            <person name="Lapidus A."/>
            <person name="Clum A."/>
            <person name="Labutti K."/>
            <person name="Kaluzhnaya M.G."/>
            <person name="Lim S."/>
            <person name="Beck D.A."/>
            <person name="Glavina Del Rio T."/>
            <person name="Nolan M."/>
            <person name="Mavromatis K."/>
            <person name="Huntemann M."/>
            <person name="Lucas S."/>
            <person name="Lidstrom M.E."/>
            <person name="Ivanova N."/>
            <person name="Chistoserdova L."/>
        </authorList>
    </citation>
    <scope>NUCLEOTIDE SEQUENCE [LARGE SCALE GENOMIC DNA]</scope>
    <source>
        <strain evidence="2 3">301</strain>
    </source>
</reference>
<proteinExistence type="predicted"/>
<dbReference type="InterPro" id="IPR038726">
    <property type="entry name" value="PDDEXK_AddAB-type"/>
</dbReference>
<dbReference type="InterPro" id="IPR027417">
    <property type="entry name" value="P-loop_NTPase"/>
</dbReference>
<sequence>MPLTPNTITICATARLVRGVLAQHQQQQLKSGATQWQSAQAYTLQQWLDELINHASLLGFIPSDALPTLTLSTIAETYLWEQAIETCIAKHEAAELFDIRSMAKSAIEANNLMLNWQLAEADINHDFITQETRQFLRWRHTFEDFCAKQNAIESARLTSLQIVLFAQFQQQIIHELALPKHIQLAGFDRITPLEARLFELLKGCGVQVEMMTTHTQGQTEVKHFAAVDANSECRAAVAWAKQKLTENPKAQLAIISPALGSIRRELADLLDDTFHSETLHSSLYETPRCYDFSLGLALTEYAIVHSALQLLRLAASKADLIFDEVTPLLQDVYWGSQQELDARAQLDAHLRRNMSASYHLESLIKQASKLQTNGILLDELLENLTQISRFQNQQGKQRQVLSAWVTDFVQLLDELHWAKTRSLSSHEFQTQQAFLKCLKELSSLDAIFGNVSASAAVQKITELCNATMFQSEAKGDIRIQILGLLETPAVQLDAVWALNMNDQHWPPAVKLNPLLPADLQRNRGTPNASAAVQSQFASLVHQRLMTCAPEVIFSYATKEDERELRPSPLLEIQSDLQTPSTIQTLTERLAQPASLQFLDDFIAPAVLPDENIRGGVNLFAAQAKCPAWAFYQYRLGAAKLETPVDGLDTMSRGSLLHKVLQLFWLDCETLSNLKALFPPLLNEKIDTAIEKSIQALSDEINYHIPPQVLQIERNRLHQLMQAWLTLELERADFVVDACEKKFELDVEGLKLNLSIDRIDKLAEGGLVVIDYKTSAAVSNSSWAEDRISEPQLPIYVVLALKYEQVVAVSFAKIRSDETKFIGLSAERDVLPKVTALAKVRENSAFYGFGDWDALLEHWYTSLTNIAQEIKAGVAGVTISNEADLVYCDVKPLLRLPERLLQFEHMQVVLRNGGDA</sequence>
<organism evidence="2 3">
    <name type="scientific">Methylotenera versatilis (strain 301)</name>
    <dbReference type="NCBI Taxonomy" id="666681"/>
    <lineage>
        <taxon>Bacteria</taxon>
        <taxon>Pseudomonadati</taxon>
        <taxon>Pseudomonadota</taxon>
        <taxon>Betaproteobacteria</taxon>
        <taxon>Nitrosomonadales</taxon>
        <taxon>Methylophilaceae</taxon>
        <taxon>Methylotenera</taxon>
    </lineage>
</organism>
<dbReference type="RefSeq" id="WP_013148370.1">
    <property type="nucleotide sequence ID" value="NC_014207.1"/>
</dbReference>
<keyword evidence="3" id="KW-1185">Reference proteome</keyword>
<reference evidence="3" key="1">
    <citation type="submission" date="2010-05" db="EMBL/GenBank/DDBJ databases">
        <title>Complete sequence of Methylotenera sp. 301.</title>
        <authorList>
            <person name="Lucas S."/>
            <person name="Copeland A."/>
            <person name="Lapidus A."/>
            <person name="Cheng J.-F."/>
            <person name="Bruce D."/>
            <person name="Goodwin L."/>
            <person name="Pitluck S."/>
            <person name="Clum A."/>
            <person name="Land M."/>
            <person name="Hauser L."/>
            <person name="Kyrpides N."/>
            <person name="Ivanova N."/>
            <person name="Chistoservova L."/>
            <person name="Kalyuzhnaya M."/>
            <person name="Woyke T."/>
        </authorList>
    </citation>
    <scope>NUCLEOTIDE SEQUENCE [LARGE SCALE GENOMIC DNA]</scope>
    <source>
        <strain evidence="3">301</strain>
    </source>
</reference>
<name>D7DJ23_METV0</name>
<dbReference type="InterPro" id="IPR019925">
    <property type="entry name" value="DNA_repair_protein_predicted"/>
</dbReference>
<dbReference type="NCBIfam" id="TIGR03623">
    <property type="entry name" value="probable DNA repair protein"/>
    <property type="match status" value="1"/>
</dbReference>
<protein>
    <submittedName>
        <fullName evidence="2">Putative DNA repair protein</fullName>
    </submittedName>
</protein>
<dbReference type="KEGG" id="meh:M301_1678"/>
<dbReference type="SUPFAM" id="SSF52540">
    <property type="entry name" value="P-loop containing nucleoside triphosphate hydrolases"/>
    <property type="match status" value="1"/>
</dbReference>
<feature type="domain" description="PD-(D/E)XK endonuclease-like" evidence="1">
    <location>
        <begin position="623"/>
        <end position="832"/>
    </location>
</feature>
<evidence type="ECO:0000259" key="1">
    <source>
        <dbReference type="Pfam" id="PF12705"/>
    </source>
</evidence>
<dbReference type="Proteomes" id="UP000000383">
    <property type="component" value="Chromosome"/>
</dbReference>
<dbReference type="eggNOG" id="COG2887">
    <property type="taxonomic scope" value="Bacteria"/>
</dbReference>
<evidence type="ECO:0000313" key="2">
    <source>
        <dbReference type="EMBL" id="ADI30058.1"/>
    </source>
</evidence>
<dbReference type="EMBL" id="CP002056">
    <property type="protein sequence ID" value="ADI30058.1"/>
    <property type="molecule type" value="Genomic_DNA"/>
</dbReference>
<dbReference type="STRING" id="666681.M301_1678"/>